<feature type="signal peptide" evidence="7">
    <location>
        <begin position="1"/>
        <end position="34"/>
    </location>
</feature>
<keyword evidence="3 7" id="KW-0732">Signal</keyword>
<dbReference type="GO" id="GO:0019808">
    <property type="term" value="F:polyamine binding"/>
    <property type="evidence" value="ECO:0007669"/>
    <property type="project" value="InterPro"/>
</dbReference>
<keyword evidence="2 5" id="KW-0813">Transport</keyword>
<keyword evidence="9" id="KW-1185">Reference proteome</keyword>
<dbReference type="GO" id="GO:0042597">
    <property type="term" value="C:periplasmic space"/>
    <property type="evidence" value="ECO:0007669"/>
    <property type="project" value="UniProtKB-SubCell"/>
</dbReference>
<dbReference type="PIRSF" id="PIRSF019574">
    <property type="entry name" value="Periplasmic_polyamine_BP"/>
    <property type="match status" value="1"/>
</dbReference>
<keyword evidence="4 5" id="KW-0574">Periplasm</keyword>
<dbReference type="Proteomes" id="UP000484015">
    <property type="component" value="Unassembled WGS sequence"/>
</dbReference>
<dbReference type="PANTHER" id="PTHR30222">
    <property type="entry name" value="SPERMIDINE/PUTRESCINE-BINDING PERIPLASMIC PROTEIN"/>
    <property type="match status" value="1"/>
</dbReference>
<dbReference type="Gene3D" id="3.40.190.10">
    <property type="entry name" value="Periplasmic binding protein-like II"/>
    <property type="match status" value="2"/>
</dbReference>
<evidence type="ECO:0000256" key="5">
    <source>
        <dbReference type="PIRNR" id="PIRNR019574"/>
    </source>
</evidence>
<dbReference type="EMBL" id="WNLA01000002">
    <property type="protein sequence ID" value="MTW01699.1"/>
    <property type="molecule type" value="Genomic_DNA"/>
</dbReference>
<comment type="caution">
    <text evidence="8">The sequence shown here is derived from an EMBL/GenBank/DDBJ whole genome shotgun (WGS) entry which is preliminary data.</text>
</comment>
<dbReference type="InterPro" id="IPR001188">
    <property type="entry name" value="Sperm_putr-bd"/>
</dbReference>
<gene>
    <name evidence="8" type="ORF">GM668_06305</name>
</gene>
<evidence type="ECO:0000256" key="4">
    <source>
        <dbReference type="ARBA" id="ARBA00022764"/>
    </source>
</evidence>
<sequence length="378" mass="41629">MKNWTKKPPHAIQRATAALLGAAALALAAAPALAMEEKVLHVFNFAEFIADDTIRNFEKETGIKVVYDTYDSNEILHAKLTVGKTGYDIVVPAAHWGQMQIQAGLLRKVDKSKLPNLANLDPMIQSQLAKLDPGNGYLVPWLWGFTTVSINTGKVKAALGDLPMPDNPWDLVFDPKYASRLKSCGVSFLDAPSDILPAALAYIGKDPFSQNPSDYQEAGRMLNKVRPYITLFSTLGYIGDMTNGSLCAAIAWSGDMNVARRRAIEAKNGNDIVTLVPKTGGVLFFDTMAIPADAPHPENAQLWMNYIMRPEVQANLTNKVFYASPNAASRKYIKPELNADHTIFLSEADMKNMVAPKALNVDMRRIATRVFQQFKTGR</sequence>
<evidence type="ECO:0000256" key="3">
    <source>
        <dbReference type="ARBA" id="ARBA00022729"/>
    </source>
</evidence>
<dbReference type="OrthoDB" id="9769319at2"/>
<evidence type="ECO:0000313" key="8">
    <source>
        <dbReference type="EMBL" id="MTW01699.1"/>
    </source>
</evidence>
<dbReference type="PANTHER" id="PTHR30222:SF12">
    <property type="entry name" value="NORSPERMIDINE SENSOR"/>
    <property type="match status" value="1"/>
</dbReference>
<evidence type="ECO:0000313" key="9">
    <source>
        <dbReference type="Proteomes" id="UP000484015"/>
    </source>
</evidence>
<evidence type="ECO:0000256" key="2">
    <source>
        <dbReference type="ARBA" id="ARBA00022448"/>
    </source>
</evidence>
<comment type="function">
    <text evidence="5">Required for the activity of the bacterial periplasmic transport system of putrescine.</text>
</comment>
<dbReference type="GO" id="GO:0015846">
    <property type="term" value="P:polyamine transport"/>
    <property type="evidence" value="ECO:0007669"/>
    <property type="project" value="InterPro"/>
</dbReference>
<evidence type="ECO:0000256" key="7">
    <source>
        <dbReference type="SAM" id="SignalP"/>
    </source>
</evidence>
<proteinExistence type="inferred from homology"/>
<feature type="binding site" evidence="6">
    <location>
        <position position="47"/>
    </location>
    <ligand>
        <name>spermidine</name>
        <dbReference type="ChEBI" id="CHEBI:57834"/>
    </ligand>
</feature>
<evidence type="ECO:0000256" key="1">
    <source>
        <dbReference type="ARBA" id="ARBA00004418"/>
    </source>
</evidence>
<reference evidence="8 9" key="1">
    <citation type="submission" date="2019-11" db="EMBL/GenBank/DDBJ databases">
        <title>Type strains purchased from KCTC, JCM and DSMZ.</title>
        <authorList>
            <person name="Lu H."/>
        </authorList>
    </citation>
    <scope>NUCLEOTIDE SEQUENCE [LARGE SCALE GENOMIC DNA]</scope>
    <source>
        <strain evidence="8 9">KCTC 42409</strain>
    </source>
</reference>
<name>A0A6L6PWU8_9BURK</name>
<dbReference type="InterPro" id="IPR006059">
    <property type="entry name" value="SBP"/>
</dbReference>
<dbReference type="PRINTS" id="PR00909">
    <property type="entry name" value="SPERMDNBNDNG"/>
</dbReference>
<evidence type="ECO:0000256" key="6">
    <source>
        <dbReference type="PIRSR" id="PIRSR019574-1"/>
    </source>
</evidence>
<accession>A0A6L6PWU8</accession>
<dbReference type="Pfam" id="PF13416">
    <property type="entry name" value="SBP_bac_8"/>
    <property type="match status" value="1"/>
</dbReference>
<dbReference type="AlphaFoldDB" id="A0A6L6PWU8"/>
<dbReference type="SUPFAM" id="SSF53850">
    <property type="entry name" value="Periplasmic binding protein-like II"/>
    <property type="match status" value="1"/>
</dbReference>
<organism evidence="8 9">
    <name type="scientific">Pseudoduganella ginsengisoli</name>
    <dbReference type="NCBI Taxonomy" id="1462440"/>
    <lineage>
        <taxon>Bacteria</taxon>
        <taxon>Pseudomonadati</taxon>
        <taxon>Pseudomonadota</taxon>
        <taxon>Betaproteobacteria</taxon>
        <taxon>Burkholderiales</taxon>
        <taxon>Oxalobacteraceae</taxon>
        <taxon>Telluria group</taxon>
        <taxon>Pseudoduganella</taxon>
    </lineage>
</organism>
<protein>
    <recommendedName>
        <fullName evidence="5">Putrescine-binding periplasmic protein</fullName>
    </recommendedName>
</protein>
<feature type="chain" id="PRO_5026922078" description="Putrescine-binding periplasmic protein" evidence="7">
    <location>
        <begin position="35"/>
        <end position="378"/>
    </location>
</feature>
<comment type="subcellular location">
    <subcellularLocation>
        <location evidence="1 5">Periplasm</location>
    </subcellularLocation>
</comment>
<dbReference type="CDD" id="cd13659">
    <property type="entry name" value="PBP2_PotF"/>
    <property type="match status" value="1"/>
</dbReference>
<comment type="similarity">
    <text evidence="5">Belongs to the bacterial solute-binding protein PotD/PotF family.</text>
</comment>